<feature type="domain" description="CsbD-like" evidence="2">
    <location>
        <begin position="4"/>
        <end position="56"/>
    </location>
</feature>
<name>A0ABV4BIY8_9GAMM</name>
<gene>
    <name evidence="3" type="ORF">ABC977_16235</name>
</gene>
<dbReference type="Pfam" id="PF05532">
    <property type="entry name" value="CsbD"/>
    <property type="match status" value="1"/>
</dbReference>
<dbReference type="InterPro" id="IPR036629">
    <property type="entry name" value="YjbJ_sf"/>
</dbReference>
<dbReference type="Proteomes" id="UP001564408">
    <property type="component" value="Unassembled WGS sequence"/>
</dbReference>
<protein>
    <submittedName>
        <fullName evidence="3">CsbD family protein</fullName>
    </submittedName>
</protein>
<proteinExistence type="inferred from homology"/>
<evidence type="ECO:0000259" key="2">
    <source>
        <dbReference type="Pfam" id="PF05532"/>
    </source>
</evidence>
<dbReference type="Gene3D" id="1.10.1470.10">
    <property type="entry name" value="YjbJ"/>
    <property type="match status" value="1"/>
</dbReference>
<evidence type="ECO:0000313" key="3">
    <source>
        <dbReference type="EMBL" id="MEY6433954.1"/>
    </source>
</evidence>
<dbReference type="InterPro" id="IPR050423">
    <property type="entry name" value="UPF0337_stress_rsp"/>
</dbReference>
<dbReference type="InterPro" id="IPR008462">
    <property type="entry name" value="CsbD"/>
</dbReference>
<sequence>MNWNQVEGNWKQFKGKVKETWGGLTDDELDKIAGKRDMLVGHIQAKYGIAQEEAEKQVIEWEKTNEVSDWKEAHNN</sequence>
<dbReference type="RefSeq" id="WP_369668340.1">
    <property type="nucleotide sequence ID" value="NZ_JBDKXB010000034.1"/>
</dbReference>
<comment type="similarity">
    <text evidence="1">Belongs to the UPF0337 (CsbD) family.</text>
</comment>
<accession>A0ABV4BIY8</accession>
<dbReference type="PANTHER" id="PTHR34977:SF1">
    <property type="entry name" value="UPF0337 PROTEIN YJBJ"/>
    <property type="match status" value="1"/>
</dbReference>
<organism evidence="3 4">
    <name type="scientific">Thioalkalicoccus limnaeus</name>
    <dbReference type="NCBI Taxonomy" id="120681"/>
    <lineage>
        <taxon>Bacteria</taxon>
        <taxon>Pseudomonadati</taxon>
        <taxon>Pseudomonadota</taxon>
        <taxon>Gammaproteobacteria</taxon>
        <taxon>Chromatiales</taxon>
        <taxon>Chromatiaceae</taxon>
        <taxon>Thioalkalicoccus</taxon>
    </lineage>
</organism>
<dbReference type="SUPFAM" id="SSF69047">
    <property type="entry name" value="Hypothetical protein YjbJ"/>
    <property type="match status" value="1"/>
</dbReference>
<dbReference type="PANTHER" id="PTHR34977">
    <property type="entry name" value="UPF0337 PROTEIN YJBJ"/>
    <property type="match status" value="1"/>
</dbReference>
<evidence type="ECO:0000256" key="1">
    <source>
        <dbReference type="ARBA" id="ARBA00009129"/>
    </source>
</evidence>
<reference evidence="3 4" key="1">
    <citation type="submission" date="2024-05" db="EMBL/GenBank/DDBJ databases">
        <title>Genome Sequence and Characterization of the New Strain Purple Sulfur Bacterium of Genus Thioalkalicoccus.</title>
        <authorList>
            <person name="Bryantseva I.A."/>
            <person name="Kyndt J.A."/>
            <person name="Imhoff J.F."/>
        </authorList>
    </citation>
    <scope>NUCLEOTIDE SEQUENCE [LARGE SCALE GENOMIC DNA]</scope>
    <source>
        <strain evidence="3 4">Um2</strain>
    </source>
</reference>
<evidence type="ECO:0000313" key="4">
    <source>
        <dbReference type="Proteomes" id="UP001564408"/>
    </source>
</evidence>
<comment type="caution">
    <text evidence="3">The sequence shown here is derived from an EMBL/GenBank/DDBJ whole genome shotgun (WGS) entry which is preliminary data.</text>
</comment>
<dbReference type="PIRSF" id="PIRSF039008">
    <property type="entry name" value="YjbJ"/>
    <property type="match status" value="1"/>
</dbReference>
<dbReference type="EMBL" id="JBDKXB010000034">
    <property type="protein sequence ID" value="MEY6433954.1"/>
    <property type="molecule type" value="Genomic_DNA"/>
</dbReference>
<keyword evidence="4" id="KW-1185">Reference proteome</keyword>
<dbReference type="InterPro" id="IPR026042">
    <property type="entry name" value="YjbJ"/>
</dbReference>